<dbReference type="Pfam" id="PF08368">
    <property type="entry name" value="FAST_2"/>
    <property type="match status" value="1"/>
</dbReference>
<dbReference type="GO" id="GO:0035770">
    <property type="term" value="C:ribonucleoprotein granule"/>
    <property type="evidence" value="ECO:0007669"/>
    <property type="project" value="TreeGrafter"/>
</dbReference>
<gene>
    <name evidence="4" type="ORF">ILUMI_05669</name>
</gene>
<dbReference type="PROSITE" id="PS51286">
    <property type="entry name" value="RAP"/>
    <property type="match status" value="1"/>
</dbReference>
<reference evidence="4" key="1">
    <citation type="submission" date="2019-08" db="EMBL/GenBank/DDBJ databases">
        <title>The genome of the North American firefly Photinus pyralis.</title>
        <authorList>
            <consortium name="Photinus pyralis genome working group"/>
            <person name="Fallon T.R."/>
            <person name="Sander Lower S.E."/>
            <person name="Weng J.-K."/>
        </authorList>
    </citation>
    <scope>NUCLEOTIDE SEQUENCE</scope>
    <source>
        <strain evidence="4">TRF0915ILg1</strain>
        <tissue evidence="4">Whole body</tissue>
    </source>
</reference>
<dbReference type="InterPro" id="IPR010622">
    <property type="entry name" value="FAST_Leu-rich"/>
</dbReference>
<dbReference type="SMART" id="SM00952">
    <property type="entry name" value="RAP"/>
    <property type="match status" value="1"/>
</dbReference>
<feature type="domain" description="RAP" evidence="3">
    <location>
        <begin position="492"/>
        <end position="550"/>
    </location>
</feature>
<sequence length="557" mass="61831">MKMFKITYNLIRYTKSSSGISQGLLWFNNFSSVPNTATVRSVETDVTNETNMQSKKKLNNLEHPLAPPKSYNALVSAAFASLRSENPLSDIKTPFTDGRISKATTADELLSISEGSGVSRRHALKVVSILAEWSASGKVNLSEFESDPRFIRLCKILTRTNQNGKTKTLPGLRSEDLSTIVNIAADDEAAKLIASISLPQMVKVMSTLASKKRRSTPLLRSLAFNITRSMEQLDLKQSADLMYSMAMLNFIDENLLQKVCTDVCAALLESVKSSAVIGSILTSLGHLRYKDKGILDALSKWIMENSSECRPQDIFSLFITLAILDHQPANSKDLFQTLIPQLNITEANRPTIWLDIVWSLVVLNQATPEHISSVLDDSFVKKIEEDAALTIASKLKLLNINSACELLMKNYNGPKLAAESNIRDAIATRSKSKEAMVSSVQDSLSNLFTPQTHLKTNINTLMGFYIDAELAVDKKCNPLPLNKQDTSDQIKVAVMTHNYHDTCRGRTEPTGITSLFARLLEAQGYRILTVPYTEFSPRDKLASRVKYLETKLKALVQ</sequence>
<dbReference type="GO" id="GO:0003723">
    <property type="term" value="F:RNA binding"/>
    <property type="evidence" value="ECO:0007669"/>
    <property type="project" value="TreeGrafter"/>
</dbReference>
<protein>
    <recommendedName>
        <fullName evidence="3">RAP domain-containing protein</fullName>
    </recommendedName>
</protein>
<accession>A0A8K0DH84</accession>
<comment type="caution">
    <text evidence="4">The sequence shown here is derived from an EMBL/GenBank/DDBJ whole genome shotgun (WGS) entry which is preliminary data.</text>
</comment>
<dbReference type="EMBL" id="VTPC01002139">
    <property type="protein sequence ID" value="KAF2900520.1"/>
    <property type="molecule type" value="Genomic_DNA"/>
</dbReference>
<dbReference type="PANTHER" id="PTHR21228:SF69">
    <property type="entry name" value="GH07286P"/>
    <property type="match status" value="1"/>
</dbReference>
<dbReference type="GO" id="GO:0000963">
    <property type="term" value="P:mitochondrial RNA processing"/>
    <property type="evidence" value="ECO:0007669"/>
    <property type="project" value="TreeGrafter"/>
</dbReference>
<dbReference type="AlphaFoldDB" id="A0A8K0DH84"/>
<dbReference type="InterPro" id="IPR050870">
    <property type="entry name" value="FAST_kinase"/>
</dbReference>
<evidence type="ECO:0000313" key="4">
    <source>
        <dbReference type="EMBL" id="KAF2900520.1"/>
    </source>
</evidence>
<evidence type="ECO:0000259" key="3">
    <source>
        <dbReference type="PROSITE" id="PS51286"/>
    </source>
</evidence>
<proteinExistence type="predicted"/>
<keyword evidence="5" id="KW-1185">Reference proteome</keyword>
<dbReference type="GO" id="GO:0005759">
    <property type="term" value="C:mitochondrial matrix"/>
    <property type="evidence" value="ECO:0007669"/>
    <property type="project" value="TreeGrafter"/>
</dbReference>
<comment type="subcellular location">
    <subcellularLocation>
        <location evidence="1">Mitochondrion</location>
    </subcellularLocation>
</comment>
<dbReference type="PANTHER" id="PTHR21228">
    <property type="entry name" value="FAST LEU-RICH DOMAIN-CONTAINING"/>
    <property type="match status" value="1"/>
</dbReference>
<organism evidence="4 5">
    <name type="scientific">Ignelater luminosus</name>
    <name type="common">Cucubano</name>
    <name type="synonym">Pyrophorus luminosus</name>
    <dbReference type="NCBI Taxonomy" id="2038154"/>
    <lineage>
        <taxon>Eukaryota</taxon>
        <taxon>Metazoa</taxon>
        <taxon>Ecdysozoa</taxon>
        <taxon>Arthropoda</taxon>
        <taxon>Hexapoda</taxon>
        <taxon>Insecta</taxon>
        <taxon>Pterygota</taxon>
        <taxon>Neoptera</taxon>
        <taxon>Endopterygota</taxon>
        <taxon>Coleoptera</taxon>
        <taxon>Polyphaga</taxon>
        <taxon>Elateriformia</taxon>
        <taxon>Elateroidea</taxon>
        <taxon>Elateridae</taxon>
        <taxon>Agrypninae</taxon>
        <taxon>Pyrophorini</taxon>
        <taxon>Ignelater</taxon>
    </lineage>
</organism>
<dbReference type="GO" id="GO:0044528">
    <property type="term" value="P:regulation of mitochondrial mRNA stability"/>
    <property type="evidence" value="ECO:0007669"/>
    <property type="project" value="InterPro"/>
</dbReference>
<name>A0A8K0DH84_IGNLU</name>
<dbReference type="InterPro" id="IPR013579">
    <property type="entry name" value="FAST_2"/>
</dbReference>
<evidence type="ECO:0000313" key="5">
    <source>
        <dbReference type="Proteomes" id="UP000801492"/>
    </source>
</evidence>
<evidence type="ECO:0000256" key="1">
    <source>
        <dbReference type="ARBA" id="ARBA00004173"/>
    </source>
</evidence>
<keyword evidence="2" id="KW-0496">Mitochondrion</keyword>
<dbReference type="Proteomes" id="UP000801492">
    <property type="component" value="Unassembled WGS sequence"/>
</dbReference>
<dbReference type="OrthoDB" id="6501018at2759"/>
<dbReference type="Pfam" id="PF06743">
    <property type="entry name" value="FAST_1"/>
    <property type="match status" value="1"/>
</dbReference>
<dbReference type="InterPro" id="IPR013584">
    <property type="entry name" value="RAP"/>
</dbReference>
<evidence type="ECO:0000256" key="2">
    <source>
        <dbReference type="ARBA" id="ARBA00023128"/>
    </source>
</evidence>